<evidence type="ECO:0000256" key="1">
    <source>
        <dbReference type="ARBA" id="ARBA00009764"/>
    </source>
</evidence>
<comment type="similarity">
    <text evidence="1 5">Belongs to the FliD family.</text>
</comment>
<gene>
    <name evidence="8" type="ORF">EOD73_17340</name>
</gene>
<dbReference type="GO" id="GO:0009421">
    <property type="term" value="C:bacterial-type flagellum filament cap"/>
    <property type="evidence" value="ECO:0007669"/>
    <property type="project" value="InterPro"/>
</dbReference>
<feature type="domain" description="Flagellar hook-associated protein 2 N-terminal" evidence="6">
    <location>
        <begin position="11"/>
        <end position="107"/>
    </location>
</feature>
<evidence type="ECO:0000256" key="4">
    <source>
        <dbReference type="ARBA" id="ARBA00023143"/>
    </source>
</evidence>
<name>A0A437LAS5_9BURK</name>
<evidence type="ECO:0000256" key="5">
    <source>
        <dbReference type="RuleBase" id="RU362066"/>
    </source>
</evidence>
<sequence>MATISSAGIGSGIDVESLISRLVAVERTPITQLQQRTDGLKTQLSAFGKLQSQLASLKDAATKLTRADTFTVATASSSDATVATATTAAGAATGSYSVNITRLAAAQSLASNAVPTGSSIGTGTITITFGKYNDDLSAFDADPARTSLVIPVIAGQDQLEKVRDQINVLKAGVVASVVTDVNGSRLVMRGSDSGQANGFKVEVADDDGTNTNASGLSALAYDPTAAVNAGLSKQAAVNAKASINGIDVESATNQISGAIEGVTVNLLKQGSSATLTVGQDKEAIKKAVTDFATAYNSTITLLREQARVDPATNGGGPLKGDSTVTAIQSQLRNLAGGSTSLAGSLQRLSAIGLDPQSDGTLKVDSAKLDAALANPTDLKALFAAEDSADASNSGLAVRMKTLIDGLLEPDGRIDSRQKGLQSRISTNDKRSEALELRLTLVEKRLRAQYTALDATMSKASNLSSYLTQQLSRL</sequence>
<evidence type="ECO:0000259" key="7">
    <source>
        <dbReference type="Pfam" id="PF07195"/>
    </source>
</evidence>
<comment type="function">
    <text evidence="5">Required for morphogenesis and for the elongation of the flagellar filament by facilitating polymerization of the flagellin monomers at the tip of growing filament. Forms a capping structure, which prevents flagellin subunits (transported through the central channel of the flagellum) from leaking out without polymerization at the distal end.</text>
</comment>
<dbReference type="InterPro" id="IPR010809">
    <property type="entry name" value="FliD_C"/>
</dbReference>
<proteinExistence type="inferred from homology"/>
<comment type="subunit">
    <text evidence="2 5">Homopentamer.</text>
</comment>
<dbReference type="Pfam" id="PF02465">
    <property type="entry name" value="FliD_N"/>
    <property type="match status" value="1"/>
</dbReference>
<dbReference type="GO" id="GO:0005576">
    <property type="term" value="C:extracellular region"/>
    <property type="evidence" value="ECO:0007669"/>
    <property type="project" value="UniProtKB-SubCell"/>
</dbReference>
<dbReference type="OrthoDB" id="9810816at2"/>
<dbReference type="PANTHER" id="PTHR30288:SF0">
    <property type="entry name" value="FLAGELLAR HOOK-ASSOCIATED PROTEIN 2"/>
    <property type="match status" value="1"/>
</dbReference>
<dbReference type="PANTHER" id="PTHR30288">
    <property type="entry name" value="FLAGELLAR CAP/ASSEMBLY PROTEIN FLID"/>
    <property type="match status" value="1"/>
</dbReference>
<evidence type="ECO:0000256" key="2">
    <source>
        <dbReference type="ARBA" id="ARBA00011255"/>
    </source>
</evidence>
<keyword evidence="4 5" id="KW-0975">Bacterial flagellum</keyword>
<dbReference type="GO" id="GO:0071973">
    <property type="term" value="P:bacterial-type flagellum-dependent cell motility"/>
    <property type="evidence" value="ECO:0007669"/>
    <property type="project" value="TreeGrafter"/>
</dbReference>
<keyword evidence="9" id="KW-1185">Reference proteome</keyword>
<keyword evidence="8" id="KW-0282">Flagellum</keyword>
<dbReference type="InterPro" id="IPR040026">
    <property type="entry name" value="FliD"/>
</dbReference>
<evidence type="ECO:0000259" key="6">
    <source>
        <dbReference type="Pfam" id="PF02465"/>
    </source>
</evidence>
<dbReference type="Proteomes" id="UP000288587">
    <property type="component" value="Unassembled WGS sequence"/>
</dbReference>
<dbReference type="AlphaFoldDB" id="A0A437LAS5"/>
<keyword evidence="3" id="KW-0175">Coiled coil</keyword>
<dbReference type="GO" id="GO:0007155">
    <property type="term" value="P:cell adhesion"/>
    <property type="evidence" value="ECO:0007669"/>
    <property type="project" value="InterPro"/>
</dbReference>
<comment type="subcellular location">
    <subcellularLocation>
        <location evidence="5">Secreted</location>
    </subcellularLocation>
    <subcellularLocation>
        <location evidence="5">Bacterial flagellum</location>
    </subcellularLocation>
</comment>
<dbReference type="Pfam" id="PF07195">
    <property type="entry name" value="FliD_C"/>
    <property type="match status" value="1"/>
</dbReference>
<dbReference type="GO" id="GO:0009424">
    <property type="term" value="C:bacterial-type flagellum hook"/>
    <property type="evidence" value="ECO:0007669"/>
    <property type="project" value="UniProtKB-UniRule"/>
</dbReference>
<organism evidence="8 9">
    <name type="scientific">Inhella crocodyli</name>
    <dbReference type="NCBI Taxonomy" id="2499851"/>
    <lineage>
        <taxon>Bacteria</taxon>
        <taxon>Pseudomonadati</taxon>
        <taxon>Pseudomonadota</taxon>
        <taxon>Betaproteobacteria</taxon>
        <taxon>Burkholderiales</taxon>
        <taxon>Sphaerotilaceae</taxon>
        <taxon>Inhella</taxon>
    </lineage>
</organism>
<keyword evidence="8" id="KW-0969">Cilium</keyword>
<dbReference type="RefSeq" id="WP_127684301.1">
    <property type="nucleotide sequence ID" value="NZ_SACM01000006.1"/>
</dbReference>
<keyword evidence="8" id="KW-0966">Cell projection</keyword>
<dbReference type="EMBL" id="SACM01000006">
    <property type="protein sequence ID" value="RVT82493.1"/>
    <property type="molecule type" value="Genomic_DNA"/>
</dbReference>
<evidence type="ECO:0000256" key="3">
    <source>
        <dbReference type="ARBA" id="ARBA00023054"/>
    </source>
</evidence>
<accession>A0A437LAS5</accession>
<keyword evidence="5" id="KW-0964">Secreted</keyword>
<comment type="caution">
    <text evidence="8">The sequence shown here is derived from an EMBL/GenBank/DDBJ whole genome shotgun (WGS) entry which is preliminary data.</text>
</comment>
<protein>
    <recommendedName>
        <fullName evidence="5">Flagellar hook-associated protein 2</fullName>
        <shortName evidence="5">HAP2</shortName>
    </recommendedName>
    <alternativeName>
        <fullName evidence="5">Flagellar cap protein</fullName>
    </alternativeName>
</protein>
<dbReference type="InterPro" id="IPR003481">
    <property type="entry name" value="FliD_N"/>
</dbReference>
<feature type="domain" description="Flagellar hook-associated protein 2 C-terminal" evidence="7">
    <location>
        <begin position="236"/>
        <end position="459"/>
    </location>
</feature>
<reference evidence="8 9" key="1">
    <citation type="submission" date="2019-01" db="EMBL/GenBank/DDBJ databases">
        <authorList>
            <person name="Chen W.-M."/>
        </authorList>
    </citation>
    <scope>NUCLEOTIDE SEQUENCE [LARGE SCALE GENOMIC DNA]</scope>
    <source>
        <strain evidence="8 9">CCP-18</strain>
    </source>
</reference>
<evidence type="ECO:0000313" key="8">
    <source>
        <dbReference type="EMBL" id="RVT82493.1"/>
    </source>
</evidence>
<evidence type="ECO:0000313" key="9">
    <source>
        <dbReference type="Proteomes" id="UP000288587"/>
    </source>
</evidence>